<organism evidence="1 2">
    <name type="scientific">Paenibacillus lignilyticus</name>
    <dbReference type="NCBI Taxonomy" id="1172615"/>
    <lineage>
        <taxon>Bacteria</taxon>
        <taxon>Bacillati</taxon>
        <taxon>Bacillota</taxon>
        <taxon>Bacilli</taxon>
        <taxon>Bacillales</taxon>
        <taxon>Paenibacillaceae</taxon>
        <taxon>Paenibacillus</taxon>
    </lineage>
</organism>
<protein>
    <recommendedName>
        <fullName evidence="3">Phytanoyl-CoA dioxygenase</fullName>
    </recommendedName>
</protein>
<dbReference type="Proteomes" id="UP000673394">
    <property type="component" value="Unassembled WGS sequence"/>
</dbReference>
<evidence type="ECO:0008006" key="3">
    <source>
        <dbReference type="Google" id="ProtNLM"/>
    </source>
</evidence>
<dbReference type="SUPFAM" id="SSF51197">
    <property type="entry name" value="Clavaminate synthase-like"/>
    <property type="match status" value="1"/>
</dbReference>
<keyword evidence="2" id="KW-1185">Reference proteome</keyword>
<comment type="caution">
    <text evidence="1">The sequence shown here is derived from an EMBL/GenBank/DDBJ whole genome shotgun (WGS) entry which is preliminary data.</text>
</comment>
<evidence type="ECO:0000313" key="2">
    <source>
        <dbReference type="Proteomes" id="UP000673394"/>
    </source>
</evidence>
<accession>A0ABS5CDN0</accession>
<gene>
    <name evidence="1" type="ORF">I8J30_14610</name>
</gene>
<sequence length="303" mass="34700">MNKVLTDSQIEQFMELGWVKVEEAFPRTLALECQDFLWEQLRRYEVDRNDKVTWKPPLMFMKENFRSLSFDQCHTERLGDAIEDLIGPDRWRQKVAWNGETDRNYPGWGWWPVNFNLGADESWSVPATGWHWDGSHFRHYVDAPDQGLLCLCIFSEIGPHGGGTLIAEGSHQVVARYLAAKPEGMDPHEAIAECNVRHPWLAALTGRADDSFLAGANRVEKFMTNTFTDVHGTKLRVLEATSSPGDVFLCHPFLYHTSSQNHSGVTRFLCNRTTPLKERMNFDRIDGSTYSPLELSIKRALKL</sequence>
<dbReference type="RefSeq" id="WP_210658828.1">
    <property type="nucleotide sequence ID" value="NZ_JAGKSP010000005.1"/>
</dbReference>
<name>A0ABS5CDN0_9BACL</name>
<dbReference type="Gene3D" id="2.60.120.620">
    <property type="entry name" value="q2cbj1_9rhob like domain"/>
    <property type="match status" value="1"/>
</dbReference>
<dbReference type="EMBL" id="JAGKSP010000005">
    <property type="protein sequence ID" value="MBP3963945.1"/>
    <property type="molecule type" value="Genomic_DNA"/>
</dbReference>
<proteinExistence type="predicted"/>
<reference evidence="1 2" key="1">
    <citation type="submission" date="2021-04" db="EMBL/GenBank/DDBJ databases">
        <title>Paenibacillus sp. DLE-14 whole genome sequence.</title>
        <authorList>
            <person name="Ham Y.J."/>
        </authorList>
    </citation>
    <scope>NUCLEOTIDE SEQUENCE [LARGE SCALE GENOMIC DNA]</scope>
    <source>
        <strain evidence="1 2">DLE-14</strain>
    </source>
</reference>
<evidence type="ECO:0000313" key="1">
    <source>
        <dbReference type="EMBL" id="MBP3963945.1"/>
    </source>
</evidence>